<evidence type="ECO:0000259" key="8">
    <source>
        <dbReference type="PROSITE" id="PS50850"/>
    </source>
</evidence>
<feature type="transmembrane region" description="Helical" evidence="7">
    <location>
        <begin position="21"/>
        <end position="44"/>
    </location>
</feature>
<accession>A0A919J3M7</accession>
<evidence type="ECO:0000256" key="7">
    <source>
        <dbReference type="SAM" id="Phobius"/>
    </source>
</evidence>
<dbReference type="AlphaFoldDB" id="A0A919J3M7"/>
<dbReference type="GO" id="GO:0022857">
    <property type="term" value="F:transmembrane transporter activity"/>
    <property type="evidence" value="ECO:0007669"/>
    <property type="project" value="InterPro"/>
</dbReference>
<evidence type="ECO:0000256" key="6">
    <source>
        <dbReference type="ARBA" id="ARBA00023136"/>
    </source>
</evidence>
<keyword evidence="6 7" id="KW-0472">Membrane</keyword>
<feature type="domain" description="Major facilitator superfamily (MFS) profile" evidence="8">
    <location>
        <begin position="173"/>
        <end position="422"/>
    </location>
</feature>
<dbReference type="InterPro" id="IPR010290">
    <property type="entry name" value="TM_effector"/>
</dbReference>
<keyword evidence="4 7" id="KW-0812">Transmembrane</keyword>
<dbReference type="RefSeq" id="WP_203819778.1">
    <property type="nucleotide sequence ID" value="NZ_BAAABP010000052.1"/>
</dbReference>
<evidence type="ECO:0000256" key="2">
    <source>
        <dbReference type="ARBA" id="ARBA00022448"/>
    </source>
</evidence>
<comment type="subcellular location">
    <subcellularLocation>
        <location evidence="1">Cell membrane</location>
        <topology evidence="1">Multi-pass membrane protein</topology>
    </subcellularLocation>
</comment>
<dbReference type="GO" id="GO:0005886">
    <property type="term" value="C:plasma membrane"/>
    <property type="evidence" value="ECO:0007669"/>
    <property type="project" value="UniProtKB-SubCell"/>
</dbReference>
<name>A0A919J3M7_9ACTN</name>
<feature type="transmembrane region" description="Helical" evidence="7">
    <location>
        <begin position="254"/>
        <end position="277"/>
    </location>
</feature>
<feature type="transmembrane region" description="Helical" evidence="7">
    <location>
        <begin position="384"/>
        <end position="403"/>
    </location>
</feature>
<dbReference type="PANTHER" id="PTHR23513:SF6">
    <property type="entry name" value="MAJOR FACILITATOR SUPERFAMILY ASSOCIATED DOMAIN-CONTAINING PROTEIN"/>
    <property type="match status" value="1"/>
</dbReference>
<dbReference type="Pfam" id="PF05977">
    <property type="entry name" value="MFS_3"/>
    <property type="match status" value="1"/>
</dbReference>
<evidence type="ECO:0000256" key="5">
    <source>
        <dbReference type="ARBA" id="ARBA00022989"/>
    </source>
</evidence>
<evidence type="ECO:0000313" key="9">
    <source>
        <dbReference type="EMBL" id="GIE13340.1"/>
    </source>
</evidence>
<dbReference type="Proteomes" id="UP000598174">
    <property type="component" value="Unassembled WGS sequence"/>
</dbReference>
<evidence type="ECO:0000256" key="3">
    <source>
        <dbReference type="ARBA" id="ARBA00022475"/>
    </source>
</evidence>
<protein>
    <submittedName>
        <fullName evidence="9">MFS transporter</fullName>
    </submittedName>
</protein>
<feature type="transmembrane region" description="Helical" evidence="7">
    <location>
        <begin position="83"/>
        <end position="102"/>
    </location>
</feature>
<keyword evidence="10" id="KW-1185">Reference proteome</keyword>
<dbReference type="SUPFAM" id="SSF103473">
    <property type="entry name" value="MFS general substrate transporter"/>
    <property type="match status" value="1"/>
</dbReference>
<proteinExistence type="predicted"/>
<keyword evidence="3" id="KW-1003">Cell membrane</keyword>
<feature type="transmembrane region" description="Helical" evidence="7">
    <location>
        <begin position="108"/>
        <end position="130"/>
    </location>
</feature>
<dbReference type="PROSITE" id="PS50850">
    <property type="entry name" value="MFS"/>
    <property type="match status" value="1"/>
</dbReference>
<feature type="transmembrane region" description="Helical" evidence="7">
    <location>
        <begin position="289"/>
        <end position="309"/>
    </location>
</feature>
<dbReference type="Gene3D" id="1.20.1250.20">
    <property type="entry name" value="MFS general substrate transporter like domains"/>
    <property type="match status" value="1"/>
</dbReference>
<dbReference type="PANTHER" id="PTHR23513">
    <property type="entry name" value="INTEGRAL MEMBRANE EFFLUX PROTEIN-RELATED"/>
    <property type="match status" value="1"/>
</dbReference>
<evidence type="ECO:0000256" key="4">
    <source>
        <dbReference type="ARBA" id="ARBA00022692"/>
    </source>
</evidence>
<dbReference type="InterPro" id="IPR036259">
    <property type="entry name" value="MFS_trans_sf"/>
</dbReference>
<organism evidence="9 10">
    <name type="scientific">Paractinoplanes ferrugineus</name>
    <dbReference type="NCBI Taxonomy" id="113564"/>
    <lineage>
        <taxon>Bacteria</taxon>
        <taxon>Bacillati</taxon>
        <taxon>Actinomycetota</taxon>
        <taxon>Actinomycetes</taxon>
        <taxon>Micromonosporales</taxon>
        <taxon>Micromonosporaceae</taxon>
        <taxon>Paractinoplanes</taxon>
    </lineage>
</organism>
<dbReference type="InterPro" id="IPR020846">
    <property type="entry name" value="MFS_dom"/>
</dbReference>
<dbReference type="EMBL" id="BOMM01000047">
    <property type="protein sequence ID" value="GIE13340.1"/>
    <property type="molecule type" value="Genomic_DNA"/>
</dbReference>
<gene>
    <name evidence="9" type="ORF">Afe05nite_51800</name>
</gene>
<comment type="caution">
    <text evidence="9">The sequence shown here is derived from an EMBL/GenBank/DDBJ whole genome shotgun (WGS) entry which is preliminary data.</text>
</comment>
<keyword evidence="2" id="KW-0813">Transport</keyword>
<dbReference type="CDD" id="cd06173">
    <property type="entry name" value="MFS_MefA_like"/>
    <property type="match status" value="1"/>
</dbReference>
<reference evidence="9" key="1">
    <citation type="submission" date="2021-01" db="EMBL/GenBank/DDBJ databases">
        <title>Whole genome shotgun sequence of Actinoplanes ferrugineus NBRC 15555.</title>
        <authorList>
            <person name="Komaki H."/>
            <person name="Tamura T."/>
        </authorList>
    </citation>
    <scope>NUCLEOTIDE SEQUENCE</scope>
    <source>
        <strain evidence="9">NBRC 15555</strain>
    </source>
</reference>
<feature type="transmembrane region" description="Helical" evidence="7">
    <location>
        <begin position="358"/>
        <end position="378"/>
    </location>
</feature>
<feature type="transmembrane region" description="Helical" evidence="7">
    <location>
        <begin position="315"/>
        <end position="337"/>
    </location>
</feature>
<feature type="transmembrane region" description="Helical" evidence="7">
    <location>
        <begin position="50"/>
        <end position="71"/>
    </location>
</feature>
<evidence type="ECO:0000256" key="1">
    <source>
        <dbReference type="ARBA" id="ARBA00004651"/>
    </source>
</evidence>
<sequence length="422" mass="44686">MPGTTSVWRHRGFRRLYAGSTISSFGSEISELAVPLLAIGVLHATSAEVGLLRAVQFAPFLLLTLHAGILVDRVRRRPLMITADFGRFVAIGAIPLLIWLGAEHIWPMLILVFIAGTLTVVHQIADTAYLPSLLDRDSLMSANSKIGAAQSAAQLGGQGIGGLLVSWLTAPFAVLVDAFSYLISGLLVAGIPHREEPPEVPADRRLGPEIREGLAFVLRSRIMRALVGEAATFNFAHEIFLVGFFVWTARDLDLSAFVIGILLSLGAVGAFVGASFGERLSLRYGFGRTMLATIIVGNAVALVVIFARGGGAGTIALLATAFLVQGFGTALANVHNVTLRQTAVPTRLQGRVNASYRLISWGVIPLGAGLGGVLAGTYGNRTGMIIGAVGLALSALWIVFSPIPRMSTAPQQEDLQEPAVPR</sequence>
<evidence type="ECO:0000313" key="10">
    <source>
        <dbReference type="Proteomes" id="UP000598174"/>
    </source>
</evidence>
<feature type="transmembrane region" description="Helical" evidence="7">
    <location>
        <begin position="226"/>
        <end position="248"/>
    </location>
</feature>
<keyword evidence="5 7" id="KW-1133">Transmembrane helix</keyword>